<sequence>LIRIWNGIAPKLHPQSYVNEMAYVSGDVTIGDKSTVWPAAVIRAEGTGSITIGSNTHIQDGSV</sequence>
<feature type="non-terminal residue" evidence="1">
    <location>
        <position position="63"/>
    </location>
</feature>
<dbReference type="Gene3D" id="2.160.10.10">
    <property type="entry name" value="Hexapeptide repeat proteins"/>
    <property type="match status" value="1"/>
</dbReference>
<reference evidence="1" key="1">
    <citation type="submission" date="2018-05" db="EMBL/GenBank/DDBJ databases">
        <authorList>
            <person name="Lanie J.A."/>
            <person name="Ng W.-L."/>
            <person name="Kazmierczak K.M."/>
            <person name="Andrzejewski T.M."/>
            <person name="Davidsen T.M."/>
            <person name="Wayne K.J."/>
            <person name="Tettelin H."/>
            <person name="Glass J.I."/>
            <person name="Rusch D."/>
            <person name="Podicherti R."/>
            <person name="Tsui H.-C.T."/>
            <person name="Winkler M.E."/>
        </authorList>
    </citation>
    <scope>NUCLEOTIDE SEQUENCE</scope>
</reference>
<evidence type="ECO:0008006" key="2">
    <source>
        <dbReference type="Google" id="ProtNLM"/>
    </source>
</evidence>
<dbReference type="EMBL" id="UINC01035783">
    <property type="protein sequence ID" value="SVB28746.1"/>
    <property type="molecule type" value="Genomic_DNA"/>
</dbReference>
<accession>A0A382CRG6</accession>
<dbReference type="InterPro" id="IPR050484">
    <property type="entry name" value="Transf_Hexapept/Carb_Anhydrase"/>
</dbReference>
<organism evidence="1">
    <name type="scientific">marine metagenome</name>
    <dbReference type="NCBI Taxonomy" id="408172"/>
    <lineage>
        <taxon>unclassified sequences</taxon>
        <taxon>metagenomes</taxon>
        <taxon>ecological metagenomes</taxon>
    </lineage>
</organism>
<dbReference type="PANTHER" id="PTHR13061">
    <property type="entry name" value="DYNACTIN SUBUNIT P25"/>
    <property type="match status" value="1"/>
</dbReference>
<dbReference type="SUPFAM" id="SSF51161">
    <property type="entry name" value="Trimeric LpxA-like enzymes"/>
    <property type="match status" value="1"/>
</dbReference>
<evidence type="ECO:0000313" key="1">
    <source>
        <dbReference type="EMBL" id="SVB28746.1"/>
    </source>
</evidence>
<dbReference type="PANTHER" id="PTHR13061:SF29">
    <property type="entry name" value="GAMMA CARBONIC ANHYDRASE-LIKE 1, MITOCHONDRIAL-RELATED"/>
    <property type="match status" value="1"/>
</dbReference>
<dbReference type="AlphaFoldDB" id="A0A382CRG6"/>
<name>A0A382CRG6_9ZZZZ</name>
<protein>
    <recommendedName>
        <fullName evidence="2">Gamma carbonic anhydrase family protein</fullName>
    </recommendedName>
</protein>
<proteinExistence type="predicted"/>
<feature type="non-terminal residue" evidence="1">
    <location>
        <position position="1"/>
    </location>
</feature>
<dbReference type="InterPro" id="IPR011004">
    <property type="entry name" value="Trimer_LpxA-like_sf"/>
</dbReference>
<gene>
    <name evidence="1" type="ORF">METZ01_LOCUS181600</name>
</gene>